<dbReference type="CDD" id="cd03784">
    <property type="entry name" value="GT1_Gtf-like"/>
    <property type="match status" value="1"/>
</dbReference>
<dbReference type="PANTHER" id="PTHR21015">
    <property type="entry name" value="UDP-N-ACETYLGLUCOSAMINE--N-ACETYLMURAMYL-(PENTAPEPTIDE) PYROPHOSPHORYL-UNDECAPRENOL N-ACETYLGLUCOSAMINE TRANSFERASE 1"/>
    <property type="match status" value="1"/>
</dbReference>
<dbReference type="RefSeq" id="XP_062657272.1">
    <property type="nucleotide sequence ID" value="XM_062801840.1"/>
</dbReference>
<gene>
    <name evidence="2" type="ORF">B0H64DRAFT_364593</name>
</gene>
<evidence type="ECO:0000313" key="3">
    <source>
        <dbReference type="Proteomes" id="UP001278766"/>
    </source>
</evidence>
<dbReference type="EMBL" id="JAUEPN010000006">
    <property type="protein sequence ID" value="KAK3293758.1"/>
    <property type="molecule type" value="Genomic_DNA"/>
</dbReference>
<dbReference type="GO" id="GO:0008194">
    <property type="term" value="F:UDP-glycosyltransferase activity"/>
    <property type="evidence" value="ECO:0007669"/>
    <property type="project" value="InterPro"/>
</dbReference>
<keyword evidence="1" id="KW-0808">Transferase</keyword>
<dbReference type="Gene3D" id="3.40.50.2000">
    <property type="entry name" value="Glycogen Phosphorylase B"/>
    <property type="match status" value="2"/>
</dbReference>
<comment type="caution">
    <text evidence="2">The sequence shown here is derived from an EMBL/GenBank/DDBJ whole genome shotgun (WGS) entry which is preliminary data.</text>
</comment>
<dbReference type="GeneID" id="87838788"/>
<name>A0AAE0HC35_9PEZI</name>
<sequence length="434" mass="46773">MTDLKEKPIIVAAAFPASGHSAGLMRISEHLIEKGHEVYFITRADFRASVEKIGARFVENPWHWEEVSAARPPDSDELWNFKNIFANATPLAHRALKDTLEQIRRDRPDGEVVILHESFSGGLGPFMYGAPLPNGYTALPKVINFHTSVNIASGGSMPPFGPGLPYDPTPKNLALWRSVSDAMQPGMAGLTEHYNMVYKSVGATRPMTKPVFDVAMDLGDVTVLATTASLEYPPLGPNFVPPSWWPALTTNAALPASSPDKKKVVFVSQGTVHREVAELILPTINALAAREDLLVIATLGARGAELDGAVQAALPANAIVIDYLAYDAVLPYADVFVSNAGYGGFMHGVMNGVPMVLAGTVADKAEVCARAEWAGIAVNLRAQEPSEDAIRAAVEKVLADDGFKKKVVKLQRENRERDAFAQVDGILDELVGGR</sequence>
<proteinExistence type="predicted"/>
<reference evidence="2" key="1">
    <citation type="journal article" date="2023" name="Mol. Phylogenet. Evol.">
        <title>Genome-scale phylogeny and comparative genomics of the fungal order Sordariales.</title>
        <authorList>
            <person name="Hensen N."/>
            <person name="Bonometti L."/>
            <person name="Westerberg I."/>
            <person name="Brannstrom I.O."/>
            <person name="Guillou S."/>
            <person name="Cros-Aarteil S."/>
            <person name="Calhoun S."/>
            <person name="Haridas S."/>
            <person name="Kuo A."/>
            <person name="Mondo S."/>
            <person name="Pangilinan J."/>
            <person name="Riley R."/>
            <person name="LaButti K."/>
            <person name="Andreopoulos B."/>
            <person name="Lipzen A."/>
            <person name="Chen C."/>
            <person name="Yan M."/>
            <person name="Daum C."/>
            <person name="Ng V."/>
            <person name="Clum A."/>
            <person name="Steindorff A."/>
            <person name="Ohm R.A."/>
            <person name="Martin F."/>
            <person name="Silar P."/>
            <person name="Natvig D.O."/>
            <person name="Lalanne C."/>
            <person name="Gautier V."/>
            <person name="Ament-Velasquez S.L."/>
            <person name="Kruys A."/>
            <person name="Hutchinson M.I."/>
            <person name="Powell A.J."/>
            <person name="Barry K."/>
            <person name="Miller A.N."/>
            <person name="Grigoriev I.V."/>
            <person name="Debuchy R."/>
            <person name="Gladieux P."/>
            <person name="Hiltunen Thoren M."/>
            <person name="Johannesson H."/>
        </authorList>
    </citation>
    <scope>NUCLEOTIDE SEQUENCE</scope>
    <source>
        <strain evidence="2">CBS 168.71</strain>
    </source>
</reference>
<dbReference type="Pfam" id="PF00201">
    <property type="entry name" value="UDPGT"/>
    <property type="match status" value="1"/>
</dbReference>
<evidence type="ECO:0000313" key="2">
    <source>
        <dbReference type="EMBL" id="KAK3293758.1"/>
    </source>
</evidence>
<organism evidence="2 3">
    <name type="scientific">Chaetomium fimeti</name>
    <dbReference type="NCBI Taxonomy" id="1854472"/>
    <lineage>
        <taxon>Eukaryota</taxon>
        <taxon>Fungi</taxon>
        <taxon>Dikarya</taxon>
        <taxon>Ascomycota</taxon>
        <taxon>Pezizomycotina</taxon>
        <taxon>Sordariomycetes</taxon>
        <taxon>Sordariomycetidae</taxon>
        <taxon>Sordariales</taxon>
        <taxon>Chaetomiaceae</taxon>
        <taxon>Chaetomium</taxon>
    </lineage>
</organism>
<accession>A0AAE0HC35</accession>
<evidence type="ECO:0000256" key="1">
    <source>
        <dbReference type="ARBA" id="ARBA00022679"/>
    </source>
</evidence>
<dbReference type="PANTHER" id="PTHR21015:SF22">
    <property type="entry name" value="GLYCOSYLTRANSFERASE"/>
    <property type="match status" value="1"/>
</dbReference>
<reference evidence="2" key="2">
    <citation type="submission" date="2023-06" db="EMBL/GenBank/DDBJ databases">
        <authorList>
            <consortium name="Lawrence Berkeley National Laboratory"/>
            <person name="Haridas S."/>
            <person name="Hensen N."/>
            <person name="Bonometti L."/>
            <person name="Westerberg I."/>
            <person name="Brannstrom I.O."/>
            <person name="Guillou S."/>
            <person name="Cros-Aarteil S."/>
            <person name="Calhoun S."/>
            <person name="Kuo A."/>
            <person name="Mondo S."/>
            <person name="Pangilinan J."/>
            <person name="Riley R."/>
            <person name="Labutti K."/>
            <person name="Andreopoulos B."/>
            <person name="Lipzen A."/>
            <person name="Chen C."/>
            <person name="Yanf M."/>
            <person name="Daum C."/>
            <person name="Ng V."/>
            <person name="Clum A."/>
            <person name="Steindorff A."/>
            <person name="Ohm R."/>
            <person name="Martin F."/>
            <person name="Silar P."/>
            <person name="Natvig D."/>
            <person name="Lalanne C."/>
            <person name="Gautier V."/>
            <person name="Ament-Velasquez S.L."/>
            <person name="Kruys A."/>
            <person name="Hutchinson M.I."/>
            <person name="Powell A.J."/>
            <person name="Barry K."/>
            <person name="Miller A.N."/>
            <person name="Grigoriev I.V."/>
            <person name="Debuchy R."/>
            <person name="Gladieux P."/>
            <person name="Thoren M.H."/>
            <person name="Johannesson H."/>
        </authorList>
    </citation>
    <scope>NUCLEOTIDE SEQUENCE</scope>
    <source>
        <strain evidence="2">CBS 168.71</strain>
    </source>
</reference>
<dbReference type="SUPFAM" id="SSF53756">
    <property type="entry name" value="UDP-Glycosyltransferase/glycogen phosphorylase"/>
    <property type="match status" value="1"/>
</dbReference>
<dbReference type="InterPro" id="IPR002213">
    <property type="entry name" value="UDP_glucos_trans"/>
</dbReference>
<dbReference type="Proteomes" id="UP001278766">
    <property type="component" value="Unassembled WGS sequence"/>
</dbReference>
<protein>
    <submittedName>
        <fullName evidence="2">Uncharacterized protein</fullName>
    </submittedName>
</protein>
<dbReference type="AlphaFoldDB" id="A0AAE0HC35"/>
<keyword evidence="3" id="KW-1185">Reference proteome</keyword>